<organism evidence="1 2">
    <name type="scientific">Nesidiocoris tenuis</name>
    <dbReference type="NCBI Taxonomy" id="355587"/>
    <lineage>
        <taxon>Eukaryota</taxon>
        <taxon>Metazoa</taxon>
        <taxon>Ecdysozoa</taxon>
        <taxon>Arthropoda</taxon>
        <taxon>Hexapoda</taxon>
        <taxon>Insecta</taxon>
        <taxon>Pterygota</taxon>
        <taxon>Neoptera</taxon>
        <taxon>Paraneoptera</taxon>
        <taxon>Hemiptera</taxon>
        <taxon>Heteroptera</taxon>
        <taxon>Panheteroptera</taxon>
        <taxon>Cimicomorpha</taxon>
        <taxon>Miridae</taxon>
        <taxon>Dicyphina</taxon>
        <taxon>Nesidiocoris</taxon>
    </lineage>
</organism>
<dbReference type="EMBL" id="AP028909">
    <property type="protein sequence ID" value="BES87215.1"/>
    <property type="molecule type" value="Genomic_DNA"/>
</dbReference>
<gene>
    <name evidence="1" type="ORF">NTJ_00020</name>
</gene>
<dbReference type="Proteomes" id="UP001307889">
    <property type="component" value="Chromosome 1"/>
</dbReference>
<sequence>MEPRVRYRGNRVGTRTAEATCDRRCRTVLEFSLLLGPLLLFGPFKLHRAAGRDVPPIAPAIGQVLRRTAAYFAPPLHVTYAWHSAFE</sequence>
<protein>
    <submittedName>
        <fullName evidence="1">Uncharacterized protein</fullName>
    </submittedName>
</protein>
<proteinExistence type="predicted"/>
<reference evidence="1 2" key="1">
    <citation type="submission" date="2023-09" db="EMBL/GenBank/DDBJ databases">
        <title>Nesidiocoris tenuis whole genome shotgun sequence.</title>
        <authorList>
            <person name="Shibata T."/>
            <person name="Shimoda M."/>
            <person name="Kobayashi T."/>
            <person name="Uehara T."/>
        </authorList>
    </citation>
    <scope>NUCLEOTIDE SEQUENCE [LARGE SCALE GENOMIC DNA]</scope>
    <source>
        <strain evidence="1 2">Japan</strain>
    </source>
</reference>
<accession>A0ABN7A5A8</accession>
<evidence type="ECO:0000313" key="2">
    <source>
        <dbReference type="Proteomes" id="UP001307889"/>
    </source>
</evidence>
<name>A0ABN7A5A8_9HEMI</name>
<keyword evidence="2" id="KW-1185">Reference proteome</keyword>
<evidence type="ECO:0000313" key="1">
    <source>
        <dbReference type="EMBL" id="BES87215.1"/>
    </source>
</evidence>